<proteinExistence type="inferred from homology"/>
<keyword evidence="1" id="KW-0653">Protein transport</keyword>
<reference evidence="4" key="1">
    <citation type="submission" date="2013-01" db="EMBL/GenBank/DDBJ databases">
        <title>Draft Genome Sequence of a Mulberry Tree, Morus notabilis C.K. Schneid.</title>
        <authorList>
            <person name="He N."/>
            <person name="Zhao S."/>
        </authorList>
    </citation>
    <scope>NUCLEOTIDE SEQUENCE</scope>
</reference>
<keyword evidence="1" id="KW-0496">Mitochondrion</keyword>
<organism evidence="3 4">
    <name type="scientific">Morus notabilis</name>
    <dbReference type="NCBI Taxonomy" id="981085"/>
    <lineage>
        <taxon>Eukaryota</taxon>
        <taxon>Viridiplantae</taxon>
        <taxon>Streptophyta</taxon>
        <taxon>Embryophyta</taxon>
        <taxon>Tracheophyta</taxon>
        <taxon>Spermatophyta</taxon>
        <taxon>Magnoliopsida</taxon>
        <taxon>eudicotyledons</taxon>
        <taxon>Gunneridae</taxon>
        <taxon>Pentapetalae</taxon>
        <taxon>rosids</taxon>
        <taxon>fabids</taxon>
        <taxon>Rosales</taxon>
        <taxon>Moraceae</taxon>
        <taxon>Moreae</taxon>
        <taxon>Morus</taxon>
    </lineage>
</organism>
<dbReference type="GO" id="GO:0005744">
    <property type="term" value="C:TIM23 mitochondrial import inner membrane translocase complex"/>
    <property type="evidence" value="ECO:0007669"/>
    <property type="project" value="UniProtKB-UniRule"/>
</dbReference>
<dbReference type="InterPro" id="IPR036412">
    <property type="entry name" value="HAD-like_sf"/>
</dbReference>
<evidence type="ECO:0000259" key="2">
    <source>
        <dbReference type="PROSITE" id="PS50969"/>
    </source>
</evidence>
<dbReference type="Gene3D" id="3.40.50.1000">
    <property type="entry name" value="HAD superfamily/HAD-like"/>
    <property type="match status" value="1"/>
</dbReference>
<keyword evidence="1" id="KW-0809">Transit peptide</keyword>
<dbReference type="PANTHER" id="PTHR12210">
    <property type="entry name" value="DULLARD PROTEIN PHOSPHATASE"/>
    <property type="match status" value="1"/>
</dbReference>
<dbReference type="SUPFAM" id="SSF56784">
    <property type="entry name" value="HAD-like"/>
    <property type="match status" value="1"/>
</dbReference>
<comment type="subunit">
    <text evidence="1">Component of the TIM23 complex.</text>
</comment>
<dbReference type="EMBL" id="KE345304">
    <property type="protein sequence ID" value="EXB99777.1"/>
    <property type="molecule type" value="Genomic_DNA"/>
</dbReference>
<comment type="subcellular location">
    <subcellularLocation>
        <location evidence="1">Mitochondrion inner membrane</location>
        <topology evidence="1">Single-pass membrane protein</topology>
    </subcellularLocation>
</comment>
<protein>
    <recommendedName>
        <fullName evidence="1">Mitochondrial import inner membrane translocase subunit TIM50</fullName>
    </recommendedName>
</protein>
<comment type="similarity">
    <text evidence="1">Belongs to the TIM50 family.</text>
</comment>
<keyword evidence="1" id="KW-0813">Transport</keyword>
<name>W9RWF2_9ROSA</name>
<keyword evidence="4" id="KW-1185">Reference proteome</keyword>
<evidence type="ECO:0000313" key="3">
    <source>
        <dbReference type="EMBL" id="EXB99777.1"/>
    </source>
</evidence>
<gene>
    <name evidence="3" type="ORF">L484_023308</name>
</gene>
<keyword evidence="1" id="KW-0811">Translocation</keyword>
<dbReference type="SMART" id="SM00577">
    <property type="entry name" value="CPDc"/>
    <property type="match status" value="1"/>
</dbReference>
<dbReference type="InterPro" id="IPR050365">
    <property type="entry name" value="TIM50"/>
</dbReference>
<dbReference type="InterPro" id="IPR023214">
    <property type="entry name" value="HAD_sf"/>
</dbReference>
<feature type="domain" description="FCP1 homology" evidence="2">
    <location>
        <begin position="155"/>
        <end position="324"/>
    </location>
</feature>
<dbReference type="eggNOG" id="ENOG502QR82">
    <property type="taxonomic scope" value="Eukaryota"/>
</dbReference>
<dbReference type="AlphaFoldDB" id="W9RWF2"/>
<dbReference type="InterPro" id="IPR004274">
    <property type="entry name" value="FCP1_dom"/>
</dbReference>
<sequence>MYLPLLNLEEIDDYVWGAATLGTLKCAMRNAVEGCESEKSKMLEGFSLALMLDLERKDKVKLKSTTNVKLMSLSRHKDKDWRTHTNGYTKANTEWKDRNKYLVKKGVDVGQLLNYSDDDLAPDFDHYDVKQNRGKKRKFGTSVNIEENESECYAKKGQKKLLILDMNGILVHIVRCYITSHFAQFDKEFKDKKVYKRPHCDEFLEFCLQKFDVAIWSSRTKNNLQMVVDMFHDLQTKLIFCWSQEECKNISRIGKPVFIKQLAKVWEKYAQYNETNTLLVDDSPYKAICNPANTGIFPLSCDCARFDDNSLGLGGDIQMYLDRLAMTNNVQEFVKKNPFGKLPITQTHVEWNHYQDLLK</sequence>
<accession>W9RWF2</accession>
<evidence type="ECO:0000256" key="1">
    <source>
        <dbReference type="RuleBase" id="RU365079"/>
    </source>
</evidence>
<comment type="function">
    <text evidence="1">Essential component of the TIM23 complex, a complex that mediates the translocation of transit peptide-containing proteins across the mitochondrial inner membrane.</text>
</comment>
<dbReference type="Pfam" id="PF03031">
    <property type="entry name" value="NIF"/>
    <property type="match status" value="1"/>
</dbReference>
<evidence type="ECO:0000313" key="4">
    <source>
        <dbReference type="Proteomes" id="UP000030645"/>
    </source>
</evidence>
<dbReference type="Proteomes" id="UP000030645">
    <property type="component" value="Unassembled WGS sequence"/>
</dbReference>
<dbReference type="GO" id="GO:0015031">
    <property type="term" value="P:protein transport"/>
    <property type="evidence" value="ECO:0007669"/>
    <property type="project" value="UniProtKB-KW"/>
</dbReference>
<dbReference type="PROSITE" id="PS50969">
    <property type="entry name" value="FCP1"/>
    <property type="match status" value="1"/>
</dbReference>